<reference evidence="2" key="1">
    <citation type="submission" date="2020-06" db="EMBL/GenBank/DDBJ databases">
        <title>Draft genome sequences of strains closely related to Aspergillus parafelis and Aspergillus hiratsukae.</title>
        <authorList>
            <person name="Dos Santos R.A.C."/>
            <person name="Rivero-Menendez O."/>
            <person name="Steenwyk J.L."/>
            <person name="Mead M.E."/>
            <person name="Goldman G.H."/>
            <person name="Alastruey-Izquierdo A."/>
            <person name="Rokas A."/>
        </authorList>
    </citation>
    <scope>NUCLEOTIDE SEQUENCE</scope>
    <source>
        <strain evidence="2">CNM-CM5793</strain>
        <strain evidence="3">CNM-CM6106</strain>
    </source>
</reference>
<evidence type="ECO:0000256" key="1">
    <source>
        <dbReference type="SAM" id="MobiDB-lite"/>
    </source>
</evidence>
<evidence type="ECO:0000313" key="4">
    <source>
        <dbReference type="Proteomes" id="UP000630445"/>
    </source>
</evidence>
<proteinExistence type="predicted"/>
<evidence type="ECO:0000313" key="3">
    <source>
        <dbReference type="EMBL" id="KAF7155673.1"/>
    </source>
</evidence>
<keyword evidence="4" id="KW-1185">Reference proteome</keyword>
<dbReference type="Proteomes" id="UP000662466">
    <property type="component" value="Unassembled WGS sequence"/>
</dbReference>
<dbReference type="OrthoDB" id="10457847at2759"/>
<dbReference type="EMBL" id="JACBAD010002123">
    <property type="protein sequence ID" value="KAF7114555.1"/>
    <property type="molecule type" value="Genomic_DNA"/>
</dbReference>
<evidence type="ECO:0000313" key="2">
    <source>
        <dbReference type="EMBL" id="KAF7114555.1"/>
    </source>
</evidence>
<dbReference type="EMBL" id="JACBAF010002318">
    <property type="protein sequence ID" value="KAF7155673.1"/>
    <property type="molecule type" value="Genomic_DNA"/>
</dbReference>
<comment type="caution">
    <text evidence="2">The sequence shown here is derived from an EMBL/GenBank/DDBJ whole genome shotgun (WGS) entry which is preliminary data.</text>
</comment>
<dbReference type="Proteomes" id="UP000630445">
    <property type="component" value="Unassembled WGS sequence"/>
</dbReference>
<protein>
    <submittedName>
        <fullName evidence="2">Uncharacterized protein</fullName>
    </submittedName>
</protein>
<accession>A0A8H6P1Y7</accession>
<feature type="compositionally biased region" description="Polar residues" evidence="1">
    <location>
        <begin position="154"/>
        <end position="164"/>
    </location>
</feature>
<sequence length="178" mass="19635">MPNEVHNCSNSWVIQQFGLSYKSGFLSDLEYASPGDGYLEALQADSAEIYFDRSCSSHTKTGRDRDGALYFPACNDDVDLLEFLVKVAARFPTHEVEALKVILEGCGGNASEAIAEIESLCITIFDESMTLCEEDVQDHDEESGCIVKEDMAGQSDQSDANTEDQAAMMRDEEVYDSD</sequence>
<feature type="region of interest" description="Disordered" evidence="1">
    <location>
        <begin position="149"/>
        <end position="178"/>
    </location>
</feature>
<name>A0A8H6P1Y7_9EURO</name>
<organism evidence="2 4">
    <name type="scientific">Aspergillus hiratsukae</name>
    <dbReference type="NCBI Taxonomy" id="1194566"/>
    <lineage>
        <taxon>Eukaryota</taxon>
        <taxon>Fungi</taxon>
        <taxon>Dikarya</taxon>
        <taxon>Ascomycota</taxon>
        <taxon>Pezizomycotina</taxon>
        <taxon>Eurotiomycetes</taxon>
        <taxon>Eurotiomycetidae</taxon>
        <taxon>Eurotiales</taxon>
        <taxon>Aspergillaceae</taxon>
        <taxon>Aspergillus</taxon>
        <taxon>Aspergillus subgen. Fumigati</taxon>
    </lineage>
</organism>
<dbReference type="AlphaFoldDB" id="A0A8H6P1Y7"/>
<gene>
    <name evidence="2" type="ORF">CNMCM5793_009200</name>
    <name evidence="3" type="ORF">CNMCM6106_005955</name>
</gene>